<reference evidence="2 3" key="1">
    <citation type="submission" date="2018-06" db="EMBL/GenBank/DDBJ databases">
        <authorList>
            <consortium name="Pathogen Informatics"/>
            <person name="Doyle S."/>
        </authorList>
    </citation>
    <scope>NUCLEOTIDE SEQUENCE [LARGE SCALE GENOMIC DNA]</scope>
    <source>
        <strain evidence="2 3">NCTC10821</strain>
    </source>
</reference>
<protein>
    <submittedName>
        <fullName evidence="2">Uncharacterized protein</fullName>
    </submittedName>
</protein>
<gene>
    <name evidence="2" type="ORF">NCTC10821_01524</name>
</gene>
<proteinExistence type="predicted"/>
<dbReference type="AlphaFoldDB" id="A0A378TB92"/>
<feature type="region of interest" description="Disordered" evidence="1">
    <location>
        <begin position="1"/>
        <end position="49"/>
    </location>
</feature>
<evidence type="ECO:0000256" key="1">
    <source>
        <dbReference type="SAM" id="MobiDB-lite"/>
    </source>
</evidence>
<evidence type="ECO:0000313" key="3">
    <source>
        <dbReference type="Proteomes" id="UP000254978"/>
    </source>
</evidence>
<feature type="compositionally biased region" description="Polar residues" evidence="1">
    <location>
        <begin position="1"/>
        <end position="13"/>
    </location>
</feature>
<name>A0A378TB92_9MYCO</name>
<evidence type="ECO:0000313" key="2">
    <source>
        <dbReference type="EMBL" id="STZ58019.1"/>
    </source>
</evidence>
<organism evidence="2 3">
    <name type="scientific">Mycolicibacterium tokaiense</name>
    <dbReference type="NCBI Taxonomy" id="39695"/>
    <lineage>
        <taxon>Bacteria</taxon>
        <taxon>Bacillati</taxon>
        <taxon>Actinomycetota</taxon>
        <taxon>Actinomycetes</taxon>
        <taxon>Mycobacteriales</taxon>
        <taxon>Mycobacteriaceae</taxon>
        <taxon>Mycolicibacterium</taxon>
    </lineage>
</organism>
<keyword evidence="3" id="KW-1185">Reference proteome</keyword>
<feature type="compositionally biased region" description="Low complexity" evidence="1">
    <location>
        <begin position="33"/>
        <end position="49"/>
    </location>
</feature>
<dbReference type="Proteomes" id="UP000254978">
    <property type="component" value="Unassembled WGS sequence"/>
</dbReference>
<accession>A0A378TB92</accession>
<sequence>MSITSEMKSSNGIAKSLSRCPGSRSVATDGGTSSRSSTLVSASCSRSDSVSMWMAALVAL</sequence>
<dbReference type="EMBL" id="UGQT01000001">
    <property type="protein sequence ID" value="STZ58019.1"/>
    <property type="molecule type" value="Genomic_DNA"/>
</dbReference>